<feature type="region of interest" description="Disordered" evidence="3">
    <location>
        <begin position="544"/>
        <end position="586"/>
    </location>
</feature>
<sequence>MAGSNPPKETPTVTDFRTKPAFPSLSKSIGNFLSSKPSLSTRKRGHTLRGHGDPADRLIVPSLLFVACRLDMWDKDLQFYQDDSDENSEDDYGFDGGISEVEDLTALQRLEKYLDNDNIYNRQMLARSLLDTLRAVCESGDNCMAVLDAMTRLSEDPEPSVRSELMEQVPHVAVYCQENSQSFVDAVPKYILPMVVRYLNDANSQVRKTSQAALLVLLEQELVEKGDIEQQVVQVILELAAPESLDDYRSEAVALMSKMAPLLGKDITDRHFLPRFSEMCTDPLFHVRKVCAANFGEMASVVGVQNSEDILLPKFYFLCEDGVWGVRKACAECFMAVSCACSLEIRKNELANLFVNLLCDQSRWVRMSAFQQLGPFISTFADADRTDLVVNEDGMLSFRCKEGNPESQTNAVINTITTSAADGQGESKDVDESARDLSGILQLKSLDPPDAPSELSTDPGNTSNNSQQVTVTPDGDGRQREEEGMVIATEIVEEGRLAYSEQDKSVEEIRADEWLISSGSSDAHDIGRTTSSLERLNLGEEAQSSICDSSSSSTSSSAISGVSSSQDNSNSDNKVPSGESRLSESSESSFNELNCFSNNAEVDNAGLLSNTAGGGDWNSVGSDFVPSSESSTGESFVLTNSGGAGDRSSDTAAATPVHIHLDNNFNTFQYWRSPLPEVNIDFDIINGQPTNIHVVAKVKDDESNKVYASEMNVSISDPSSSDASLSDQSPVTAQSSQSVSSSLSPESRSSSLTSSVLSSYSTSDIEKLGVRIHTASVSTVSDAAEETVAHFGSTHVLGQHMGEQHLAIVDGVVQDMSGSSLSFMDDNLLDFGMDDATLAQQQSIVPQLLLENYLGMVDPSRAQTVDGEITKHCAYNLPAVAYTLGRQNWHCIKNLYETLAQDMQWKVRRTLAFSIHELALIVGEEITHKDLVPVFDGFLKDLDEVRIGVLKHLADIFKLLRPEVRLQYLARTQEFMKTDNNKNWRFREELAEQLIQICNYFHCSDVVNHIVPLAMSMLKDKVAQVRLVALRLVSAVLKKTCEDGEKKLLALVCNNIIELFATDNRWLLRQTFAQLCYVILEEDALPPSEFARNFLPSVLALSADPVPNVRLSLSKVMAQRIMPLDYFTTQQNPYHEDLVQTQQKLQSDEDKDVRYFSCQQPETDISHDHDMVPV</sequence>
<feature type="region of interest" description="Disordered" evidence="3">
    <location>
        <begin position="443"/>
        <end position="482"/>
    </location>
</feature>
<feature type="region of interest" description="Disordered" evidence="3">
    <location>
        <begin position="1"/>
        <end position="52"/>
    </location>
</feature>
<proteinExistence type="predicted"/>
<evidence type="ECO:0000256" key="2">
    <source>
        <dbReference type="PROSITE-ProRule" id="PRU00103"/>
    </source>
</evidence>
<evidence type="ECO:0000313" key="4">
    <source>
        <dbReference type="EMBL" id="GFO24039.1"/>
    </source>
</evidence>
<dbReference type="GO" id="GO:0019888">
    <property type="term" value="F:protein phosphatase regulator activity"/>
    <property type="evidence" value="ECO:0007669"/>
    <property type="project" value="TreeGrafter"/>
</dbReference>
<name>A0AAV4BYX4_9GAST</name>
<dbReference type="Gene3D" id="1.25.10.10">
    <property type="entry name" value="Leucine-rich Repeat Variant"/>
    <property type="match status" value="2"/>
</dbReference>
<dbReference type="InterPro" id="IPR011989">
    <property type="entry name" value="ARM-like"/>
</dbReference>
<accession>A0AAV4BYX4</accession>
<dbReference type="PANTHER" id="PTHR10648:SF1">
    <property type="entry name" value="SERINE_THREONINE-PROTEIN PHOSPHATASE 4 REGULATORY SUBUNIT 1"/>
    <property type="match status" value="1"/>
</dbReference>
<dbReference type="AlphaFoldDB" id="A0AAV4BYX4"/>
<dbReference type="GO" id="GO:0005737">
    <property type="term" value="C:cytoplasm"/>
    <property type="evidence" value="ECO:0007669"/>
    <property type="project" value="TreeGrafter"/>
</dbReference>
<feature type="compositionally biased region" description="Polar residues" evidence="3">
    <location>
        <begin position="25"/>
        <end position="40"/>
    </location>
</feature>
<dbReference type="SUPFAM" id="SSF48371">
    <property type="entry name" value="ARM repeat"/>
    <property type="match status" value="1"/>
</dbReference>
<organism evidence="4 5">
    <name type="scientific">Plakobranchus ocellatus</name>
    <dbReference type="NCBI Taxonomy" id="259542"/>
    <lineage>
        <taxon>Eukaryota</taxon>
        <taxon>Metazoa</taxon>
        <taxon>Spiralia</taxon>
        <taxon>Lophotrochozoa</taxon>
        <taxon>Mollusca</taxon>
        <taxon>Gastropoda</taxon>
        <taxon>Heterobranchia</taxon>
        <taxon>Euthyneura</taxon>
        <taxon>Panpulmonata</taxon>
        <taxon>Sacoglossa</taxon>
        <taxon>Placobranchoidea</taxon>
        <taxon>Plakobranchidae</taxon>
        <taxon>Plakobranchus</taxon>
    </lineage>
</organism>
<feature type="repeat" description="HEAT" evidence="2">
    <location>
        <begin position="272"/>
        <end position="309"/>
    </location>
</feature>
<keyword evidence="5" id="KW-1185">Reference proteome</keyword>
<protein>
    <submittedName>
        <fullName evidence="4">Serine/threonine-protein phosphatase 4 regulatory subunit 1</fullName>
    </submittedName>
</protein>
<dbReference type="EMBL" id="BLXT01005577">
    <property type="protein sequence ID" value="GFO24039.1"/>
    <property type="molecule type" value="Genomic_DNA"/>
</dbReference>
<evidence type="ECO:0000256" key="3">
    <source>
        <dbReference type="SAM" id="MobiDB-lite"/>
    </source>
</evidence>
<keyword evidence="1" id="KW-0677">Repeat</keyword>
<dbReference type="PANTHER" id="PTHR10648">
    <property type="entry name" value="SERINE/THREONINE-PROTEIN PHOSPHATASE PP2A 65 KDA REGULATORY SUBUNIT"/>
    <property type="match status" value="1"/>
</dbReference>
<evidence type="ECO:0000256" key="1">
    <source>
        <dbReference type="ARBA" id="ARBA00022737"/>
    </source>
</evidence>
<comment type="caution">
    <text evidence="4">The sequence shown here is derived from an EMBL/GenBank/DDBJ whole genome shotgun (WGS) entry which is preliminary data.</text>
</comment>
<dbReference type="InterPro" id="IPR021133">
    <property type="entry name" value="HEAT_type_2"/>
</dbReference>
<dbReference type="InterPro" id="IPR051023">
    <property type="entry name" value="PP2A_Regulatory_Subunit_A"/>
</dbReference>
<dbReference type="Proteomes" id="UP000735302">
    <property type="component" value="Unassembled WGS sequence"/>
</dbReference>
<dbReference type="InterPro" id="IPR016024">
    <property type="entry name" value="ARM-type_fold"/>
</dbReference>
<gene>
    <name evidence="4" type="ORF">PoB_005054400</name>
</gene>
<reference evidence="4 5" key="1">
    <citation type="journal article" date="2021" name="Elife">
        <title>Chloroplast acquisition without the gene transfer in kleptoplastic sea slugs, Plakobranchus ocellatus.</title>
        <authorList>
            <person name="Maeda T."/>
            <person name="Takahashi S."/>
            <person name="Yoshida T."/>
            <person name="Shimamura S."/>
            <person name="Takaki Y."/>
            <person name="Nagai Y."/>
            <person name="Toyoda A."/>
            <person name="Suzuki Y."/>
            <person name="Arimoto A."/>
            <person name="Ishii H."/>
            <person name="Satoh N."/>
            <person name="Nishiyama T."/>
            <person name="Hasebe M."/>
            <person name="Maruyama T."/>
            <person name="Minagawa J."/>
            <person name="Obokata J."/>
            <person name="Shigenobu S."/>
        </authorList>
    </citation>
    <scope>NUCLEOTIDE SEQUENCE [LARGE SCALE GENOMIC DNA]</scope>
</reference>
<feature type="compositionally biased region" description="Polar residues" evidence="3">
    <location>
        <begin position="454"/>
        <end position="471"/>
    </location>
</feature>
<feature type="compositionally biased region" description="Low complexity" evidence="3">
    <location>
        <begin position="714"/>
        <end position="751"/>
    </location>
</feature>
<feature type="region of interest" description="Disordered" evidence="3">
    <location>
        <begin position="713"/>
        <end position="751"/>
    </location>
</feature>
<dbReference type="PROSITE" id="PS50077">
    <property type="entry name" value="HEAT_REPEAT"/>
    <property type="match status" value="1"/>
</dbReference>
<evidence type="ECO:0000313" key="5">
    <source>
        <dbReference type="Proteomes" id="UP000735302"/>
    </source>
</evidence>